<keyword evidence="6 7" id="KW-0472">Membrane</keyword>
<dbReference type="AlphaFoldDB" id="A0AAW5F4V3"/>
<feature type="transmembrane region" description="Helical" evidence="7">
    <location>
        <begin position="53"/>
        <end position="71"/>
    </location>
</feature>
<protein>
    <submittedName>
        <fullName evidence="9">MFS transporter</fullName>
    </submittedName>
</protein>
<evidence type="ECO:0000256" key="6">
    <source>
        <dbReference type="ARBA" id="ARBA00023136"/>
    </source>
</evidence>
<dbReference type="Gene3D" id="1.20.1250.20">
    <property type="entry name" value="MFS general substrate transporter like domains"/>
    <property type="match status" value="2"/>
</dbReference>
<sequence>MGNQEMKVSSSRAVMIEFVMFFTYAFFAVNWIAGSTLTPQIMEHFNLKTFASATFISNAITLAKIIGNFMAAGILNRLYPKKAIGLGSGLIVLGSTLAIFAPQYWLFILGRFIMGFGGALYVVYFSPVVIHYFESKKRLTVNALNGAAYNFGGIVAMVIVGPVIIWLKTWQYSMGFFAAVSALLWLLWPLFGQDFELNRSTGTGQAPYTIREAMKEKINWILPFTYSGLLTFYIVMLNIFPISGVTAISSKALGTLVAIGGIIGSLLAIALGKVYFKRLPVIRYSGLAMTLFGLLMLRTDSSLLSAVAAFLIGMFMFLPVSSLMMIPQELPGMTPSKLTTIMGLFWALSYIIETAAYFIIGFIIDRFGYGMGLNFALIMSVTFFLGSFLLPETGKGGKSEKVNAKLKCS</sequence>
<feature type="transmembrane region" description="Helical" evidence="7">
    <location>
        <begin position="220"/>
        <end position="240"/>
    </location>
</feature>
<proteinExistence type="predicted"/>
<keyword evidence="3" id="KW-1003">Cell membrane</keyword>
<dbReference type="InterPro" id="IPR050189">
    <property type="entry name" value="MFS_Efflux_Transporters"/>
</dbReference>
<feature type="domain" description="Major facilitator superfamily (MFS) profile" evidence="8">
    <location>
        <begin position="9"/>
        <end position="394"/>
    </location>
</feature>
<gene>
    <name evidence="9" type="ORF">K5I21_12495</name>
</gene>
<dbReference type="InterPro" id="IPR011701">
    <property type="entry name" value="MFS"/>
</dbReference>
<dbReference type="PROSITE" id="PS50850">
    <property type="entry name" value="MFS"/>
    <property type="match status" value="1"/>
</dbReference>
<keyword evidence="2" id="KW-0813">Transport</keyword>
<dbReference type="RefSeq" id="WP_003499053.1">
    <property type="nucleotide sequence ID" value="NZ_BAABZD010000011.1"/>
</dbReference>
<dbReference type="PANTHER" id="PTHR43124">
    <property type="entry name" value="PURINE EFFLUX PUMP PBUE"/>
    <property type="match status" value="1"/>
</dbReference>
<organism evidence="9 10">
    <name type="scientific">Clostridium symbiosum</name>
    <name type="common">Bacteroides symbiosus</name>
    <dbReference type="NCBI Taxonomy" id="1512"/>
    <lineage>
        <taxon>Bacteria</taxon>
        <taxon>Bacillati</taxon>
        <taxon>Bacillota</taxon>
        <taxon>Clostridia</taxon>
        <taxon>Lachnospirales</taxon>
        <taxon>Lachnospiraceae</taxon>
        <taxon>Otoolea</taxon>
    </lineage>
</organism>
<evidence type="ECO:0000256" key="7">
    <source>
        <dbReference type="SAM" id="Phobius"/>
    </source>
</evidence>
<dbReference type="InterPro" id="IPR036259">
    <property type="entry name" value="MFS_trans_sf"/>
</dbReference>
<dbReference type="EMBL" id="JAINVB010000001">
    <property type="protein sequence ID" value="MCK0086680.1"/>
    <property type="molecule type" value="Genomic_DNA"/>
</dbReference>
<feature type="transmembrane region" description="Helical" evidence="7">
    <location>
        <begin position="83"/>
        <end position="106"/>
    </location>
</feature>
<evidence type="ECO:0000256" key="4">
    <source>
        <dbReference type="ARBA" id="ARBA00022692"/>
    </source>
</evidence>
<evidence type="ECO:0000256" key="2">
    <source>
        <dbReference type="ARBA" id="ARBA00022448"/>
    </source>
</evidence>
<reference evidence="9" key="1">
    <citation type="journal article" date="2022" name="Cell Host Microbe">
        <title>Colonization of the live biotherapeutic product VE303 and modulation of the microbiota and metabolites in healthy volunteers.</title>
        <authorList>
            <person name="Dsouza M."/>
            <person name="Menon R."/>
            <person name="Crossette E."/>
            <person name="Bhattarai S.K."/>
            <person name="Schneider J."/>
            <person name="Kim Y.G."/>
            <person name="Reddy S."/>
            <person name="Caballero S."/>
            <person name="Felix C."/>
            <person name="Cornacchione L."/>
            <person name="Hendrickson J."/>
            <person name="Watson A.R."/>
            <person name="Minot S.S."/>
            <person name="Greenfield N."/>
            <person name="Schopf L."/>
            <person name="Szabady R."/>
            <person name="Patarroyo J."/>
            <person name="Smith W."/>
            <person name="Harrison P."/>
            <person name="Kuijper E.J."/>
            <person name="Kelly C.P."/>
            <person name="Olle B."/>
            <person name="Bobilev D."/>
            <person name="Silber J.L."/>
            <person name="Bucci V."/>
            <person name="Roberts B."/>
            <person name="Faith J."/>
            <person name="Norman J.M."/>
        </authorList>
    </citation>
    <scope>NUCLEOTIDE SEQUENCE</scope>
    <source>
        <strain evidence="9">VE303-04</strain>
    </source>
</reference>
<evidence type="ECO:0000256" key="1">
    <source>
        <dbReference type="ARBA" id="ARBA00004651"/>
    </source>
</evidence>
<name>A0AAW5F4V3_CLOSY</name>
<dbReference type="GO" id="GO:0022857">
    <property type="term" value="F:transmembrane transporter activity"/>
    <property type="evidence" value="ECO:0007669"/>
    <property type="project" value="InterPro"/>
</dbReference>
<keyword evidence="5 7" id="KW-1133">Transmembrane helix</keyword>
<comment type="subcellular location">
    <subcellularLocation>
        <location evidence="1">Cell membrane</location>
        <topology evidence="1">Multi-pass membrane protein</topology>
    </subcellularLocation>
</comment>
<dbReference type="CDD" id="cd06174">
    <property type="entry name" value="MFS"/>
    <property type="match status" value="1"/>
</dbReference>
<dbReference type="InterPro" id="IPR020846">
    <property type="entry name" value="MFS_dom"/>
</dbReference>
<accession>A0AAW5F4V3</accession>
<feature type="transmembrane region" description="Helical" evidence="7">
    <location>
        <begin position="12"/>
        <end position="33"/>
    </location>
</feature>
<dbReference type="Pfam" id="PF07690">
    <property type="entry name" value="MFS_1"/>
    <property type="match status" value="1"/>
</dbReference>
<dbReference type="SUPFAM" id="SSF103473">
    <property type="entry name" value="MFS general substrate transporter"/>
    <property type="match status" value="1"/>
</dbReference>
<feature type="transmembrane region" description="Helical" evidence="7">
    <location>
        <begin position="338"/>
        <end position="364"/>
    </location>
</feature>
<feature type="transmembrane region" description="Helical" evidence="7">
    <location>
        <begin position="112"/>
        <end position="134"/>
    </location>
</feature>
<evidence type="ECO:0000256" key="5">
    <source>
        <dbReference type="ARBA" id="ARBA00022989"/>
    </source>
</evidence>
<dbReference type="Proteomes" id="UP001203136">
    <property type="component" value="Unassembled WGS sequence"/>
</dbReference>
<dbReference type="GO" id="GO:0005886">
    <property type="term" value="C:plasma membrane"/>
    <property type="evidence" value="ECO:0007669"/>
    <property type="project" value="UniProtKB-SubCell"/>
</dbReference>
<evidence type="ECO:0000259" key="8">
    <source>
        <dbReference type="PROSITE" id="PS50850"/>
    </source>
</evidence>
<keyword evidence="4 7" id="KW-0812">Transmembrane</keyword>
<evidence type="ECO:0000256" key="3">
    <source>
        <dbReference type="ARBA" id="ARBA00022475"/>
    </source>
</evidence>
<feature type="transmembrane region" description="Helical" evidence="7">
    <location>
        <begin position="303"/>
        <end position="326"/>
    </location>
</feature>
<comment type="caution">
    <text evidence="9">The sequence shown here is derived from an EMBL/GenBank/DDBJ whole genome shotgun (WGS) entry which is preliminary data.</text>
</comment>
<feature type="transmembrane region" description="Helical" evidence="7">
    <location>
        <begin position="172"/>
        <end position="191"/>
    </location>
</feature>
<dbReference type="PANTHER" id="PTHR43124:SF3">
    <property type="entry name" value="CHLORAMPHENICOL EFFLUX PUMP RV0191"/>
    <property type="match status" value="1"/>
</dbReference>
<feature type="transmembrane region" description="Helical" evidence="7">
    <location>
        <begin position="252"/>
        <end position="274"/>
    </location>
</feature>
<feature type="transmembrane region" description="Helical" evidence="7">
    <location>
        <begin position="370"/>
        <end position="390"/>
    </location>
</feature>
<feature type="transmembrane region" description="Helical" evidence="7">
    <location>
        <begin position="146"/>
        <end position="166"/>
    </location>
</feature>
<evidence type="ECO:0000313" key="9">
    <source>
        <dbReference type="EMBL" id="MCK0086680.1"/>
    </source>
</evidence>
<evidence type="ECO:0000313" key="10">
    <source>
        <dbReference type="Proteomes" id="UP001203136"/>
    </source>
</evidence>